<evidence type="ECO:0000313" key="2">
    <source>
        <dbReference type="EMBL" id="GMR60809.1"/>
    </source>
</evidence>
<feature type="non-terminal residue" evidence="2">
    <location>
        <position position="1"/>
    </location>
</feature>
<evidence type="ECO:0000256" key="1">
    <source>
        <dbReference type="SAM" id="SignalP"/>
    </source>
</evidence>
<feature type="signal peptide" evidence="1">
    <location>
        <begin position="1"/>
        <end position="18"/>
    </location>
</feature>
<accession>A0AAN5IDQ4</accession>
<keyword evidence="1" id="KW-0732">Signal</keyword>
<dbReference type="EMBL" id="BTRK01000006">
    <property type="protein sequence ID" value="GMR60809.1"/>
    <property type="molecule type" value="Genomic_DNA"/>
</dbReference>
<sequence length="141" mass="15954">ALMRCVLLLLSSITVALSIRCHQCNGWHGKYPDKTSLSSCDNINNQCETPNFCVKIIDAMAPGSSYVTYKSDCYYAPNIQVNPSNLSQIQTKGCYPFQDGSQPVKRWWYCFCNDRDYCNSSSLSAPFLLISFISFKYILTL</sequence>
<evidence type="ECO:0008006" key="4">
    <source>
        <dbReference type="Google" id="ProtNLM"/>
    </source>
</evidence>
<gene>
    <name evidence="2" type="ORF">PMAYCL1PPCAC_31004</name>
</gene>
<dbReference type="Proteomes" id="UP001328107">
    <property type="component" value="Unassembled WGS sequence"/>
</dbReference>
<organism evidence="2 3">
    <name type="scientific">Pristionchus mayeri</name>
    <dbReference type="NCBI Taxonomy" id="1317129"/>
    <lineage>
        <taxon>Eukaryota</taxon>
        <taxon>Metazoa</taxon>
        <taxon>Ecdysozoa</taxon>
        <taxon>Nematoda</taxon>
        <taxon>Chromadorea</taxon>
        <taxon>Rhabditida</taxon>
        <taxon>Rhabditina</taxon>
        <taxon>Diplogasteromorpha</taxon>
        <taxon>Diplogasteroidea</taxon>
        <taxon>Neodiplogasteridae</taxon>
        <taxon>Pristionchus</taxon>
    </lineage>
</organism>
<reference evidence="3" key="1">
    <citation type="submission" date="2022-10" db="EMBL/GenBank/DDBJ databases">
        <title>Genome assembly of Pristionchus species.</title>
        <authorList>
            <person name="Yoshida K."/>
            <person name="Sommer R.J."/>
        </authorList>
    </citation>
    <scope>NUCLEOTIDE SEQUENCE [LARGE SCALE GENOMIC DNA]</scope>
    <source>
        <strain evidence="3">RS5460</strain>
    </source>
</reference>
<evidence type="ECO:0000313" key="3">
    <source>
        <dbReference type="Proteomes" id="UP001328107"/>
    </source>
</evidence>
<feature type="chain" id="PRO_5042899854" description="Protein sleepless" evidence="1">
    <location>
        <begin position="19"/>
        <end position="141"/>
    </location>
</feature>
<keyword evidence="3" id="KW-1185">Reference proteome</keyword>
<proteinExistence type="predicted"/>
<dbReference type="AlphaFoldDB" id="A0AAN5IDQ4"/>
<name>A0AAN5IDQ4_9BILA</name>
<protein>
    <recommendedName>
        <fullName evidence="4">Protein sleepless</fullName>
    </recommendedName>
</protein>
<comment type="caution">
    <text evidence="2">The sequence shown here is derived from an EMBL/GenBank/DDBJ whole genome shotgun (WGS) entry which is preliminary data.</text>
</comment>